<reference evidence="2 3" key="1">
    <citation type="submission" date="2021-01" db="EMBL/GenBank/DDBJ databases">
        <title>Entomomonas sp. F2A isolated from a house cricket (Acheta domesticus).</title>
        <authorList>
            <person name="Spergser J."/>
            <person name="Busse H.-J."/>
        </authorList>
    </citation>
    <scope>NUCLEOTIDE SEQUENCE [LARGE SCALE GENOMIC DNA]</scope>
    <source>
        <strain evidence="2 3">F2A</strain>
    </source>
</reference>
<gene>
    <name evidence="2" type="ORF">JHT90_09095</name>
</gene>
<dbReference type="Proteomes" id="UP000595278">
    <property type="component" value="Chromosome"/>
</dbReference>
<evidence type="ECO:0000313" key="3">
    <source>
        <dbReference type="Proteomes" id="UP000595278"/>
    </source>
</evidence>
<protein>
    <submittedName>
        <fullName evidence="2">Uncharacterized protein</fullName>
    </submittedName>
</protein>
<evidence type="ECO:0000313" key="2">
    <source>
        <dbReference type="EMBL" id="QQP84568.1"/>
    </source>
</evidence>
<keyword evidence="1" id="KW-0812">Transmembrane</keyword>
<proteinExistence type="predicted"/>
<dbReference type="RefSeq" id="WP_201090465.1">
    <property type="nucleotide sequence ID" value="NZ_CP067393.1"/>
</dbReference>
<dbReference type="KEGG" id="eaz:JHT90_09095"/>
<dbReference type="EMBL" id="CP067393">
    <property type="protein sequence ID" value="QQP84568.1"/>
    <property type="molecule type" value="Genomic_DNA"/>
</dbReference>
<evidence type="ECO:0000256" key="1">
    <source>
        <dbReference type="SAM" id="Phobius"/>
    </source>
</evidence>
<name>A0A974NDC3_9GAMM</name>
<keyword evidence="1" id="KW-1133">Transmembrane helix</keyword>
<accession>A0A974NDC3</accession>
<keyword evidence="1" id="KW-0472">Membrane</keyword>
<dbReference type="AlphaFoldDB" id="A0A974NDC3"/>
<keyword evidence="3" id="KW-1185">Reference proteome</keyword>
<organism evidence="2 3">
    <name type="scientific">Entomomonas asaccharolytica</name>
    <dbReference type="NCBI Taxonomy" id="2785331"/>
    <lineage>
        <taxon>Bacteria</taxon>
        <taxon>Pseudomonadati</taxon>
        <taxon>Pseudomonadota</taxon>
        <taxon>Gammaproteobacteria</taxon>
        <taxon>Pseudomonadales</taxon>
        <taxon>Pseudomonadaceae</taxon>
        <taxon>Entomomonas</taxon>
    </lineage>
</organism>
<feature type="transmembrane region" description="Helical" evidence="1">
    <location>
        <begin position="40"/>
        <end position="62"/>
    </location>
</feature>
<feature type="transmembrane region" description="Helical" evidence="1">
    <location>
        <begin position="6"/>
        <end position="28"/>
    </location>
</feature>
<feature type="transmembrane region" description="Helical" evidence="1">
    <location>
        <begin position="78"/>
        <end position="96"/>
    </location>
</feature>
<sequence length="116" mass="13437">MLAFLIGIILALLGTFSLFIMNVIGLLLKLDRIENTPIRYISSTILVFIHVILTIIGVWFLLDLLTTHFNIDTYEMRSWHVLAGIIVGFIPAIFILSKSVNKFRYYIEQKRHNNNE</sequence>